<keyword evidence="1" id="KW-0472">Membrane</keyword>
<dbReference type="GO" id="GO:0022857">
    <property type="term" value="F:transmembrane transporter activity"/>
    <property type="evidence" value="ECO:0007669"/>
    <property type="project" value="InterPro"/>
</dbReference>
<dbReference type="PANTHER" id="PTHR11360">
    <property type="entry name" value="MONOCARBOXYLATE TRANSPORTER"/>
    <property type="match status" value="1"/>
</dbReference>
<proteinExistence type="evidence at transcript level"/>
<feature type="transmembrane region" description="Helical" evidence="1">
    <location>
        <begin position="291"/>
        <end position="310"/>
    </location>
</feature>
<keyword evidence="1" id="KW-1133">Transmembrane helix</keyword>
<dbReference type="InterPro" id="IPR036259">
    <property type="entry name" value="MFS_trans_sf"/>
</dbReference>
<evidence type="ECO:0000313" key="2">
    <source>
        <dbReference type="EMBL" id="ALQ52683.1"/>
    </source>
</evidence>
<feature type="transmembrane region" description="Helical" evidence="1">
    <location>
        <begin position="21"/>
        <end position="42"/>
    </location>
</feature>
<dbReference type="Gene3D" id="1.20.1250.20">
    <property type="entry name" value="MFS general substrate transporter like domains"/>
    <property type="match status" value="2"/>
</dbReference>
<reference evidence="2" key="1">
    <citation type="submission" date="2015-07" db="EMBL/GenBank/DDBJ databases">
        <title>Molecular cloning and characterization of karmoisin in two different eye color strains of brown planthopper, Nilaparvata lugens.</title>
        <authorList>
            <person name="Liu S."/>
            <person name="Tang J."/>
            <person name="Yang B."/>
            <person name="Wang A."/>
            <person name="Wu J."/>
        </authorList>
    </citation>
    <scope>NUCLEOTIDE SEQUENCE</scope>
</reference>
<feature type="transmembrane region" description="Helical" evidence="1">
    <location>
        <begin position="380"/>
        <end position="401"/>
    </location>
</feature>
<dbReference type="EMBL" id="KT304312">
    <property type="protein sequence ID" value="ALQ52683.1"/>
    <property type="molecule type" value="mRNA"/>
</dbReference>
<feature type="transmembrane region" description="Helical" evidence="1">
    <location>
        <begin position="316"/>
        <end position="340"/>
    </location>
</feature>
<feature type="transmembrane region" description="Helical" evidence="1">
    <location>
        <begin position="174"/>
        <end position="198"/>
    </location>
</feature>
<dbReference type="InterPro" id="IPR011701">
    <property type="entry name" value="MFS"/>
</dbReference>
<dbReference type="OrthoDB" id="6499973at2759"/>
<feature type="transmembrane region" description="Helical" evidence="1">
    <location>
        <begin position="89"/>
        <end position="109"/>
    </location>
</feature>
<name>A0A1B0TRG3_NILLU</name>
<dbReference type="FunFam" id="1.20.1250.20:FF:000413">
    <property type="entry name" value="Karmoisin, isoform B"/>
    <property type="match status" value="1"/>
</dbReference>
<feature type="transmembrane region" description="Helical" evidence="1">
    <location>
        <begin position="145"/>
        <end position="168"/>
    </location>
</feature>
<accession>A0A1B0TRG3</accession>
<keyword evidence="1" id="KW-0812">Transmembrane</keyword>
<protein>
    <submittedName>
        <fullName evidence="2">Karmoisin</fullName>
    </submittedName>
</protein>
<dbReference type="SUPFAM" id="SSF103473">
    <property type="entry name" value="MFS general substrate transporter"/>
    <property type="match status" value="1"/>
</dbReference>
<sequence>MSETEKVPPPDGGVRAWSVMVASFLCNGVIFGLINSYSVVYVELQRRLTEAGVEDASSKASLVGSLTIGTTFFLSPVAGILTDKIGIRVTTFIGGLMAALGLFAASFSYEKVTSLYLTYGVLFGVGSSLAYTPSLVILGHYFQRYMGVVNGFVTAGSSTFTMLMPYLIDALLTNFGLGVCLRCLSLFMCFIMLSSLLFKPITADDTQLKKKEFKSLINKSIWMNRRYVYWAVIIPMALLGYFVPYVHMVKFVEDYFPGHDGKNLVFCIGVTSGLGRLIFGKIADYPRINRVYLQQLSFFLIGSVTMLMVVCPSFSLLVVCVLTMGLFDGCFISLLGPIAFDLCGHDGAGQAIGFLLGFCSFPLTIGPPIAGLIYDHTKSYSIPFFLAGIPPILGAALLFMVSCSTSRNGNDTATTSARHDDDTATSQLIHQQNGGLTNGKKTSSTASLPLFVPAYSIPLSASYNVCHNSLPKHFQVFNRAAYSVNSECQLLCDERMAARYTD</sequence>
<evidence type="ECO:0000256" key="1">
    <source>
        <dbReference type="SAM" id="Phobius"/>
    </source>
</evidence>
<feature type="transmembrane region" description="Helical" evidence="1">
    <location>
        <begin position="263"/>
        <end position="279"/>
    </location>
</feature>
<dbReference type="PANTHER" id="PTHR11360:SF312">
    <property type="entry name" value="KARMOISIN, ISOFORM B"/>
    <property type="match status" value="1"/>
</dbReference>
<dbReference type="Pfam" id="PF07690">
    <property type="entry name" value="MFS_1"/>
    <property type="match status" value="1"/>
</dbReference>
<dbReference type="InterPro" id="IPR050327">
    <property type="entry name" value="Proton-linked_MCT"/>
</dbReference>
<organism evidence="2">
    <name type="scientific">Nilaparvata lugens</name>
    <name type="common">Brown planthopper</name>
    <dbReference type="NCBI Taxonomy" id="108931"/>
    <lineage>
        <taxon>Eukaryota</taxon>
        <taxon>Metazoa</taxon>
        <taxon>Ecdysozoa</taxon>
        <taxon>Arthropoda</taxon>
        <taxon>Hexapoda</taxon>
        <taxon>Insecta</taxon>
        <taxon>Pterygota</taxon>
        <taxon>Neoptera</taxon>
        <taxon>Paraneoptera</taxon>
        <taxon>Hemiptera</taxon>
        <taxon>Auchenorrhyncha</taxon>
        <taxon>Fulgoroidea</taxon>
        <taxon>Delphacidae</taxon>
        <taxon>Delphacinae</taxon>
        <taxon>Nilaparvata</taxon>
    </lineage>
</organism>
<feature type="transmembrane region" description="Helical" evidence="1">
    <location>
        <begin position="352"/>
        <end position="374"/>
    </location>
</feature>
<dbReference type="AlphaFoldDB" id="A0A1B0TRG3"/>
<feature type="transmembrane region" description="Helical" evidence="1">
    <location>
        <begin position="115"/>
        <end position="138"/>
    </location>
</feature>
<gene>
    <name evidence="2" type="primary">ka</name>
</gene>
<feature type="transmembrane region" description="Helical" evidence="1">
    <location>
        <begin position="227"/>
        <end position="243"/>
    </location>
</feature>